<dbReference type="EMBL" id="NHMK01000039">
    <property type="protein sequence ID" value="OWL93189.1"/>
    <property type="molecule type" value="Genomic_DNA"/>
</dbReference>
<sequence length="120" mass="12709">MTLHVTARGTPAAVLCGRPFPGARPLALAAVAYLHHEGPATLDTLAGALLDLPAGDARGPARIRAALTDLTDLTGTDTLTVTRRRAVTLGPDWTVSTDLDRPGPDPFTELYGEWITRLAR</sequence>
<name>A0A246BE23_9DEIO</name>
<proteinExistence type="predicted"/>
<accession>A0A246BE23</accession>
<dbReference type="RefSeq" id="WP_088250296.1">
    <property type="nucleotide sequence ID" value="NZ_NHMK01000035.1"/>
</dbReference>
<gene>
    <name evidence="2" type="ORF">CBQ26_19625</name>
    <name evidence="1" type="ORF">CBQ26_20875</name>
</gene>
<dbReference type="Proteomes" id="UP000197208">
    <property type="component" value="Unassembled WGS sequence"/>
</dbReference>
<comment type="caution">
    <text evidence="2">The sequence shown here is derived from an EMBL/GenBank/DDBJ whole genome shotgun (WGS) entry which is preliminary data.</text>
</comment>
<dbReference type="AlphaFoldDB" id="A0A246BE23"/>
<evidence type="ECO:0000313" key="3">
    <source>
        <dbReference type="Proteomes" id="UP000197208"/>
    </source>
</evidence>
<organism evidence="2 3">
    <name type="scientific">Deinococcus indicus</name>
    <dbReference type="NCBI Taxonomy" id="223556"/>
    <lineage>
        <taxon>Bacteria</taxon>
        <taxon>Thermotogati</taxon>
        <taxon>Deinococcota</taxon>
        <taxon>Deinococci</taxon>
        <taxon>Deinococcales</taxon>
        <taxon>Deinococcaceae</taxon>
        <taxon>Deinococcus</taxon>
    </lineage>
</organism>
<reference evidence="2 3" key="1">
    <citation type="submission" date="2017-05" db="EMBL/GenBank/DDBJ databases">
        <title>De novo genome assembly of Deniococcus indicus strain DR1.</title>
        <authorList>
            <person name="Chauhan D."/>
            <person name="Yennamalli R.M."/>
            <person name="Priyadarshini R."/>
        </authorList>
    </citation>
    <scope>NUCLEOTIDE SEQUENCE [LARGE SCALE GENOMIC DNA]</scope>
    <source>
        <strain evidence="2 3">DR1</strain>
    </source>
</reference>
<dbReference type="EMBL" id="NHMK01000035">
    <property type="protein sequence ID" value="OWL93442.1"/>
    <property type="molecule type" value="Genomic_DNA"/>
</dbReference>
<evidence type="ECO:0000313" key="1">
    <source>
        <dbReference type="EMBL" id="OWL93189.1"/>
    </source>
</evidence>
<evidence type="ECO:0000313" key="2">
    <source>
        <dbReference type="EMBL" id="OWL93442.1"/>
    </source>
</evidence>
<keyword evidence="3" id="KW-1185">Reference proteome</keyword>
<protein>
    <submittedName>
        <fullName evidence="2">Uncharacterized protein</fullName>
    </submittedName>
</protein>